<dbReference type="Proteomes" id="UP000289708">
    <property type="component" value="Unassembled WGS sequence"/>
</dbReference>
<evidence type="ECO:0000256" key="1">
    <source>
        <dbReference type="SAM" id="Phobius"/>
    </source>
</evidence>
<reference evidence="2 3" key="1">
    <citation type="submission" date="2018-12" db="EMBL/GenBank/DDBJ databases">
        <title>bacterium Hansschlegelia zhihuaiae S113.</title>
        <authorList>
            <person name="He J."/>
        </authorList>
    </citation>
    <scope>NUCLEOTIDE SEQUENCE [LARGE SCALE GENOMIC DNA]</scope>
    <source>
        <strain evidence="2 3">S 113</strain>
    </source>
</reference>
<gene>
    <name evidence="2" type="ORF">EK403_11845</name>
</gene>
<dbReference type="OrthoDB" id="1495896at2"/>
<feature type="transmembrane region" description="Helical" evidence="1">
    <location>
        <begin position="20"/>
        <end position="42"/>
    </location>
</feature>
<keyword evidence="3" id="KW-1185">Reference proteome</keyword>
<proteinExistence type="predicted"/>
<keyword evidence="1" id="KW-1133">Transmembrane helix</keyword>
<dbReference type="InterPro" id="IPR008620">
    <property type="entry name" value="FixH"/>
</dbReference>
<dbReference type="EMBL" id="RYFI01000010">
    <property type="protein sequence ID" value="RXF73169.1"/>
    <property type="molecule type" value="Genomic_DNA"/>
</dbReference>
<comment type="caution">
    <text evidence="2">The sequence shown here is derived from an EMBL/GenBank/DDBJ whole genome shotgun (WGS) entry which is preliminary data.</text>
</comment>
<name>A0A4Q0MJA6_9HYPH</name>
<evidence type="ECO:0000313" key="2">
    <source>
        <dbReference type="EMBL" id="RXF73169.1"/>
    </source>
</evidence>
<keyword evidence="1" id="KW-0472">Membrane</keyword>
<dbReference type="RefSeq" id="WP_128777700.1">
    <property type="nucleotide sequence ID" value="NZ_RYFI01000010.1"/>
</dbReference>
<keyword evidence="1" id="KW-0812">Transmembrane</keyword>
<dbReference type="Pfam" id="PF05751">
    <property type="entry name" value="FixH"/>
    <property type="match status" value="1"/>
</dbReference>
<protein>
    <submittedName>
        <fullName evidence="2">Nitrogen fixation protein FixH</fullName>
    </submittedName>
</protein>
<organism evidence="2 3">
    <name type="scientific">Hansschlegelia zhihuaiae</name>
    <dbReference type="NCBI Taxonomy" id="405005"/>
    <lineage>
        <taxon>Bacteria</taxon>
        <taxon>Pseudomonadati</taxon>
        <taxon>Pseudomonadota</taxon>
        <taxon>Alphaproteobacteria</taxon>
        <taxon>Hyphomicrobiales</taxon>
        <taxon>Methylopilaceae</taxon>
        <taxon>Hansschlegelia</taxon>
    </lineage>
</organism>
<sequence length="172" mass="18490">MTTIDAVRARGRAFTGRAFLCWLLGTFAVVLGVNFAMAYLAVKSFNGVEVKSSYAAGKAMPTVLREAADQRARGWTVDLHVDRSLDLTARAEAWAVFQDRDGSPQSGLAVEARLEHPSDEFLDRSTTLIEGAAGRYAGAFVALTPGGWTVELVARRGGDIVFTSRNALIIAP</sequence>
<dbReference type="AlphaFoldDB" id="A0A4Q0MJA6"/>
<accession>A0A4Q0MJA6</accession>
<evidence type="ECO:0000313" key="3">
    <source>
        <dbReference type="Proteomes" id="UP000289708"/>
    </source>
</evidence>